<sequence>MAYSIDLREKALNCYKQCSNASKAAKTYGISRNTLYLWIKLEEQTGSLKHQVKG</sequence>
<evidence type="ECO:0000259" key="1">
    <source>
        <dbReference type="Pfam" id="PF01710"/>
    </source>
</evidence>
<evidence type="ECO:0000313" key="3">
    <source>
        <dbReference type="EMBL" id="SNB84424.1"/>
    </source>
</evidence>
<dbReference type="SUPFAM" id="SSF46689">
    <property type="entry name" value="Homeodomain-like"/>
    <property type="match status" value="1"/>
</dbReference>
<dbReference type="AlphaFoldDB" id="A0A238HGY8"/>
<protein>
    <submittedName>
        <fullName evidence="2">Transposase</fullName>
    </submittedName>
</protein>
<dbReference type="EMBL" id="FXUV02000087">
    <property type="protein sequence ID" value="SNB84424.1"/>
    <property type="molecule type" value="Genomic_DNA"/>
</dbReference>
<evidence type="ECO:0000313" key="2">
    <source>
        <dbReference type="EMBL" id="SMQ12751.1"/>
    </source>
</evidence>
<dbReference type="Pfam" id="PF01710">
    <property type="entry name" value="HTH_Tnp_IS630"/>
    <property type="match status" value="1"/>
</dbReference>
<accession>A0A238HGY8</accession>
<dbReference type="InterPro" id="IPR009057">
    <property type="entry name" value="Homeodomain-like_sf"/>
</dbReference>
<evidence type="ECO:0000313" key="4">
    <source>
        <dbReference type="Proteomes" id="UP000215450"/>
    </source>
</evidence>
<proteinExistence type="predicted"/>
<name>A0A238HGY8_9NEIS</name>
<feature type="domain" description="Transposase Synechocystis PCC 6803" evidence="1">
    <location>
        <begin position="1"/>
        <end position="45"/>
    </location>
</feature>
<organism evidence="2">
    <name type="scientific">Kingella negevensis</name>
    <dbReference type="NCBI Taxonomy" id="1522312"/>
    <lineage>
        <taxon>Bacteria</taxon>
        <taxon>Pseudomonadati</taxon>
        <taxon>Pseudomonadota</taxon>
        <taxon>Betaproteobacteria</taxon>
        <taxon>Neisseriales</taxon>
        <taxon>Neisseriaceae</taxon>
        <taxon>Kingella</taxon>
    </lineage>
</organism>
<dbReference type="InterPro" id="IPR002622">
    <property type="entry name" value="Transposase_14"/>
</dbReference>
<keyword evidence="4" id="KW-1185">Reference proteome</keyword>
<dbReference type="Proteomes" id="UP000215450">
    <property type="component" value="Unassembled WGS sequence"/>
</dbReference>
<reference evidence="2" key="1">
    <citation type="submission" date="2017-05" db="EMBL/GenBank/DDBJ databases">
        <authorList>
            <person name="Song R."/>
            <person name="Chenine A.L."/>
            <person name="Ruprecht R.M."/>
        </authorList>
    </citation>
    <scope>NUCLEOTIDE SEQUENCE</scope>
    <source>
        <strain evidence="2">Kingella_eburonensis</strain>
    </source>
</reference>
<reference evidence="3 4" key="2">
    <citation type="submission" date="2017-06" db="EMBL/GenBank/DDBJ databases">
        <authorList>
            <person name="Kim H.J."/>
            <person name="Triplett B.A."/>
        </authorList>
    </citation>
    <scope>NUCLEOTIDE SEQUENCE [LARGE SCALE GENOMIC DNA]</scope>
    <source>
        <strain evidence="3">Kingella_eburonensis</strain>
    </source>
</reference>
<gene>
    <name evidence="2" type="ORF">KEBURONENSIS_00327</name>
    <name evidence="3" type="ORF">KEBURONENSIS_00631</name>
</gene>
<dbReference type="OrthoDB" id="8613480at2"/>
<dbReference type="EMBL" id="FXUV01000030">
    <property type="protein sequence ID" value="SMQ12751.1"/>
    <property type="molecule type" value="Genomic_DNA"/>
</dbReference>